<evidence type="ECO:0000256" key="2">
    <source>
        <dbReference type="ARBA" id="ARBA00022729"/>
    </source>
</evidence>
<dbReference type="PANTHER" id="PTHR30483">
    <property type="entry name" value="LEUCINE-SPECIFIC-BINDING PROTEIN"/>
    <property type="match status" value="1"/>
</dbReference>
<dbReference type="PANTHER" id="PTHR30483:SF6">
    <property type="entry name" value="PERIPLASMIC BINDING PROTEIN OF ABC TRANSPORTER FOR NATURAL AMINO ACIDS"/>
    <property type="match status" value="1"/>
</dbReference>
<dbReference type="eggNOG" id="COG0683">
    <property type="taxonomic scope" value="Bacteria"/>
</dbReference>
<evidence type="ECO:0000313" key="6">
    <source>
        <dbReference type="Proteomes" id="UP000008915"/>
    </source>
</evidence>
<evidence type="ECO:0000259" key="4">
    <source>
        <dbReference type="Pfam" id="PF13458"/>
    </source>
</evidence>
<dbReference type="KEGG" id="tmr:Tmar_1791"/>
<gene>
    <name evidence="5" type="ordered locus">Tmar_1791</name>
</gene>
<dbReference type="Gene3D" id="3.40.50.2300">
    <property type="match status" value="2"/>
</dbReference>
<feature type="domain" description="Leucine-binding protein" evidence="4">
    <location>
        <begin position="45"/>
        <end position="387"/>
    </location>
</feature>
<dbReference type="InterPro" id="IPR051010">
    <property type="entry name" value="BCAA_transport"/>
</dbReference>
<comment type="similarity">
    <text evidence="1">Belongs to the leucine-binding protein family.</text>
</comment>
<keyword evidence="6" id="KW-1185">Reference proteome</keyword>
<dbReference type="EMBL" id="CP002344">
    <property type="protein sequence ID" value="ADU51893.1"/>
    <property type="molecule type" value="Genomic_DNA"/>
</dbReference>
<dbReference type="SUPFAM" id="SSF53822">
    <property type="entry name" value="Periplasmic binding protein-like I"/>
    <property type="match status" value="1"/>
</dbReference>
<evidence type="ECO:0000313" key="5">
    <source>
        <dbReference type="EMBL" id="ADU51893.1"/>
    </source>
</evidence>
<evidence type="ECO:0000256" key="1">
    <source>
        <dbReference type="ARBA" id="ARBA00010062"/>
    </source>
</evidence>
<proteinExistence type="inferred from homology"/>
<dbReference type="HOGENOM" id="CLU_027128_1_2_9"/>
<name>E6SI13_THEM7</name>
<dbReference type="CDD" id="cd06360">
    <property type="entry name" value="PBP1_alkylbenzenes-like"/>
    <property type="match status" value="1"/>
</dbReference>
<dbReference type="InterPro" id="IPR028081">
    <property type="entry name" value="Leu-bd"/>
</dbReference>
<protein>
    <submittedName>
        <fullName evidence="5">Amino acid/amide ABC transporter substrate-binding protein, HAAT family</fullName>
    </submittedName>
</protein>
<dbReference type="InterPro" id="IPR028082">
    <property type="entry name" value="Peripla_BP_I"/>
</dbReference>
<sequence length="409" mass="44495">MSAMRRILHPVVGLLTAGSFFLVACGGQAPAGTAGGGGGGQPSGPIRIGVLLPYSGVYTSLGENITRGMELYFEEIGYEVAGRKVELKKEDDQGNPQQGLPKARQLVERDKVHLLAGIVHSGVADAIRDYVHNQRIPLVIANAGAASLTRDPNRRSPFIFRTSFANGQYESVMGTYAYEKLGYRKVAVIAPDYSAGHEKAEAFKQYFTKAGGQVVNEVYPPLGTNDFAPYLQRLQQTSADAVWAFFAGTDAIRFVQQYALSGLKEKVPLIGAGDMVDEAYLEEIGDAALGVVTSLHYSPLIETQENEAFVKAYREKYDTVPNQFAYQGYLTARVIAEAIKAVNGNVEDTDAFLAALKKVEFVGPAGPFRFDPESQNVVFTVYIRRVEKLPDGTLGNVVIDQFPDVSDDF</sequence>
<feature type="signal peptide" evidence="3">
    <location>
        <begin position="1"/>
        <end position="24"/>
    </location>
</feature>
<reference evidence="5 6" key="1">
    <citation type="journal article" date="2010" name="Stand. Genomic Sci.">
        <title>Complete genome sequence of Thermaerobacter marianensis type strain (7p75a).</title>
        <authorList>
            <person name="Han C."/>
            <person name="Gu W."/>
            <person name="Zhang X."/>
            <person name="Lapidus A."/>
            <person name="Nolan M."/>
            <person name="Copeland A."/>
            <person name="Lucas S."/>
            <person name="Del Rio T.G."/>
            <person name="Tice H."/>
            <person name="Cheng J.F."/>
            <person name="Tapia R."/>
            <person name="Goodwin L."/>
            <person name="Pitluck S."/>
            <person name="Pagani I."/>
            <person name="Ivanova N."/>
            <person name="Mavromatis K."/>
            <person name="Mikhailova N."/>
            <person name="Pati A."/>
            <person name="Chen A."/>
            <person name="Palaniappan K."/>
            <person name="Land M."/>
            <person name="Hauser L."/>
            <person name="Chang Y.J."/>
            <person name="Jeffries C.D."/>
            <person name="Schneider S."/>
            <person name="Rohde M."/>
            <person name="Goker M."/>
            <person name="Pukall R."/>
            <person name="Woyke T."/>
            <person name="Bristow J."/>
            <person name="Eisen J.A."/>
            <person name="Markowitz V."/>
            <person name="Hugenholtz P."/>
            <person name="Kyrpides N.C."/>
            <person name="Klenk H.P."/>
            <person name="Detter J.C."/>
        </authorList>
    </citation>
    <scope>NUCLEOTIDE SEQUENCE [LARGE SCALE GENOMIC DNA]</scope>
    <source>
        <strain evidence="6">ATCC 700841 / DSM 12885 / JCM 10246 / 7p75a</strain>
    </source>
</reference>
<dbReference type="STRING" id="644966.Tmar_1791"/>
<accession>E6SI13</accession>
<dbReference type="AlphaFoldDB" id="E6SI13"/>
<feature type="chain" id="PRO_5039112287" evidence="3">
    <location>
        <begin position="25"/>
        <end position="409"/>
    </location>
</feature>
<dbReference type="Proteomes" id="UP000008915">
    <property type="component" value="Chromosome"/>
</dbReference>
<keyword evidence="2 3" id="KW-0732">Signal</keyword>
<dbReference type="PROSITE" id="PS51257">
    <property type="entry name" value="PROKAR_LIPOPROTEIN"/>
    <property type="match status" value="1"/>
</dbReference>
<organism evidence="5 6">
    <name type="scientific">Thermaerobacter marianensis (strain ATCC 700841 / DSM 12885 / JCM 10246 / 7p75a)</name>
    <dbReference type="NCBI Taxonomy" id="644966"/>
    <lineage>
        <taxon>Bacteria</taxon>
        <taxon>Bacillati</taxon>
        <taxon>Bacillota</taxon>
        <taxon>Clostridia</taxon>
        <taxon>Eubacteriales</taxon>
        <taxon>Clostridiales Family XVII. Incertae Sedis</taxon>
        <taxon>Thermaerobacter</taxon>
    </lineage>
</organism>
<evidence type="ECO:0000256" key="3">
    <source>
        <dbReference type="SAM" id="SignalP"/>
    </source>
</evidence>
<reference evidence="6" key="2">
    <citation type="journal article" date="2010" name="Stand. Genomic Sci.">
        <title>Complete genome sequence of Thermaerobacter marianensis type strain (7p75aT).</title>
        <authorList>
            <person name="Han C."/>
            <person name="Gu W."/>
            <person name="Zhang X."/>
            <person name="Lapidus A."/>
            <person name="Nolan M."/>
            <person name="Copeland A."/>
            <person name="Lucas S."/>
            <person name="Glavina Del Rio T."/>
            <person name="Tice H."/>
            <person name="Cheng J."/>
            <person name="Tapia R."/>
            <person name="Goodwin L."/>
            <person name="Pitluck S."/>
            <person name="Pagani I."/>
            <person name="Ivanova N."/>
            <person name="Mavromatis K."/>
            <person name="Mikhailova N."/>
            <person name="Pati A."/>
            <person name="Chen A."/>
            <person name="Palaniappan K."/>
            <person name="Land M."/>
            <person name="Hauser L."/>
            <person name="Chang Y."/>
            <person name="Jeffries C."/>
            <person name="Schneider S."/>
            <person name="Rohde M."/>
            <person name="Goker M."/>
            <person name="Pukall R."/>
            <person name="Woyke T."/>
            <person name="Bristow J."/>
            <person name="Eisen J."/>
            <person name="Markowitz V."/>
            <person name="Hugenholtz P."/>
            <person name="Kyrpides N."/>
            <person name="Klenk H."/>
            <person name="Detter J."/>
        </authorList>
    </citation>
    <scope>NUCLEOTIDE SEQUENCE [LARGE SCALE GENOMIC DNA]</scope>
    <source>
        <strain evidence="6">ATCC 700841 / DSM 12885 / JCM 10246 / 7p75a</strain>
    </source>
</reference>
<dbReference type="Pfam" id="PF13458">
    <property type="entry name" value="Peripla_BP_6"/>
    <property type="match status" value="1"/>
</dbReference>